<keyword evidence="11" id="KW-1185">Reference proteome</keyword>
<comment type="subcellular location">
    <subcellularLocation>
        <location evidence="1">Cell membrane</location>
        <topology evidence="1">Multi-pass membrane protein</topology>
    </subcellularLocation>
</comment>
<evidence type="ECO:0000256" key="6">
    <source>
        <dbReference type="ARBA" id="ARBA00022692"/>
    </source>
</evidence>
<feature type="transmembrane region" description="Helical" evidence="9">
    <location>
        <begin position="42"/>
        <end position="65"/>
    </location>
</feature>
<keyword evidence="8 9" id="KW-0472">Membrane</keyword>
<evidence type="ECO:0000313" key="11">
    <source>
        <dbReference type="Proteomes" id="UP000463939"/>
    </source>
</evidence>
<dbReference type="EMBL" id="AP021881">
    <property type="protein sequence ID" value="BBP01722.1"/>
    <property type="molecule type" value="Genomic_DNA"/>
</dbReference>
<evidence type="ECO:0000256" key="7">
    <source>
        <dbReference type="ARBA" id="ARBA00022989"/>
    </source>
</evidence>
<feature type="transmembrane region" description="Helical" evidence="9">
    <location>
        <begin position="278"/>
        <end position="296"/>
    </location>
</feature>
<name>A0A809SAM7_9PROT</name>
<feature type="transmembrane region" description="Helical" evidence="9">
    <location>
        <begin position="139"/>
        <end position="164"/>
    </location>
</feature>
<evidence type="ECO:0000256" key="4">
    <source>
        <dbReference type="ARBA" id="ARBA00022475"/>
    </source>
</evidence>
<sequence length="300" mass="33390">MTAILAAILLEHFRPLQSSWTRWLTRPLQTLAHLLNAGTHQHGVIAWLVAVLPLLTITSLIFFTLTSISAWLGWLWQIAVLYSCIRFKSVTTPASTIAQALNHNDLPKAQTQYSVNHHEIPETTHGLARVTIECLFSDALHYLFGILFWFILLAPLGPVGALLYRLSHHLAHTWQPNQMGEFAQFSQRVSQVLDALPARLTALTFAIAGDFEDAVYCWRSQAADWANHGIGIVLASAAGAMEIKLGGKIQHQQGETWRPELGLGKPPEATDINSAISLVWRALTIWLLLLFFFALAKLAH</sequence>
<proteinExistence type="inferred from homology"/>
<evidence type="ECO:0000313" key="10">
    <source>
        <dbReference type="EMBL" id="BBP01722.1"/>
    </source>
</evidence>
<dbReference type="Pfam" id="PF03186">
    <property type="entry name" value="CobD_Cbib"/>
    <property type="match status" value="1"/>
</dbReference>
<dbReference type="GO" id="GO:0048472">
    <property type="term" value="F:threonine-phosphate decarboxylase activity"/>
    <property type="evidence" value="ECO:0007669"/>
    <property type="project" value="InterPro"/>
</dbReference>
<evidence type="ECO:0000256" key="8">
    <source>
        <dbReference type="ARBA" id="ARBA00023136"/>
    </source>
</evidence>
<dbReference type="AlphaFoldDB" id="A0A809SAM7"/>
<dbReference type="RefSeq" id="WP_162085453.1">
    <property type="nucleotide sequence ID" value="NZ_AP021881.1"/>
</dbReference>
<evidence type="ECO:0000256" key="1">
    <source>
        <dbReference type="ARBA" id="ARBA00004651"/>
    </source>
</evidence>
<dbReference type="GO" id="GO:0005886">
    <property type="term" value="C:plasma membrane"/>
    <property type="evidence" value="ECO:0007669"/>
    <property type="project" value="UniProtKB-SubCell"/>
</dbReference>
<dbReference type="UniPathway" id="UPA00148"/>
<organism evidence="10 11">
    <name type="scientific">Sulfuriferula nivalis</name>
    <dbReference type="NCBI Taxonomy" id="2675298"/>
    <lineage>
        <taxon>Bacteria</taxon>
        <taxon>Pseudomonadati</taxon>
        <taxon>Pseudomonadota</taxon>
        <taxon>Betaproteobacteria</taxon>
        <taxon>Nitrosomonadales</taxon>
        <taxon>Sulfuricellaceae</taxon>
        <taxon>Sulfuriferula</taxon>
    </lineage>
</organism>
<dbReference type="PANTHER" id="PTHR34308:SF1">
    <property type="entry name" value="COBALAMIN BIOSYNTHESIS PROTEIN CBIB"/>
    <property type="match status" value="1"/>
</dbReference>
<evidence type="ECO:0000256" key="5">
    <source>
        <dbReference type="ARBA" id="ARBA00022573"/>
    </source>
</evidence>
<comment type="pathway">
    <text evidence="2">Cofactor biosynthesis; adenosylcobalamin biosynthesis.</text>
</comment>
<dbReference type="GO" id="GO:0009236">
    <property type="term" value="P:cobalamin biosynthetic process"/>
    <property type="evidence" value="ECO:0007669"/>
    <property type="project" value="UniProtKB-UniPathway"/>
</dbReference>
<dbReference type="Proteomes" id="UP000463939">
    <property type="component" value="Chromosome"/>
</dbReference>
<evidence type="ECO:0000256" key="3">
    <source>
        <dbReference type="ARBA" id="ARBA00006263"/>
    </source>
</evidence>
<keyword evidence="6 9" id="KW-0812">Transmembrane</keyword>
<keyword evidence="5" id="KW-0169">Cobalamin biosynthesis</keyword>
<accession>A0A809SAM7</accession>
<evidence type="ECO:0000256" key="9">
    <source>
        <dbReference type="SAM" id="Phobius"/>
    </source>
</evidence>
<comment type="similarity">
    <text evidence="3">Belongs to the CobD/CbiB family.</text>
</comment>
<evidence type="ECO:0000256" key="2">
    <source>
        <dbReference type="ARBA" id="ARBA00004953"/>
    </source>
</evidence>
<gene>
    <name evidence="10" type="primary">cobD</name>
    <name evidence="10" type="ORF">SFSGTM_24300</name>
</gene>
<dbReference type="PANTHER" id="PTHR34308">
    <property type="entry name" value="COBALAMIN BIOSYNTHESIS PROTEIN CBIB"/>
    <property type="match status" value="1"/>
</dbReference>
<dbReference type="InterPro" id="IPR004485">
    <property type="entry name" value="Cobalamin_biosynth_CobD/CbiB"/>
</dbReference>
<keyword evidence="4" id="KW-1003">Cell membrane</keyword>
<dbReference type="KEGG" id="sniv:SFSGTM_24300"/>
<keyword evidence="7 9" id="KW-1133">Transmembrane helix</keyword>
<reference evidence="11" key="1">
    <citation type="submission" date="2019-11" db="EMBL/GenBank/DDBJ databases">
        <title>Isolation and characterization of a novel species in the genus Sulfuriferula.</title>
        <authorList>
            <person name="Mochizuki J."/>
            <person name="Kojima H."/>
            <person name="Fukui M."/>
        </authorList>
    </citation>
    <scope>NUCLEOTIDE SEQUENCE [LARGE SCALE GENOMIC DNA]</scope>
    <source>
        <strain evidence="11">SGTM</strain>
    </source>
</reference>
<protein>
    <submittedName>
        <fullName evidence="10">Cobalamin biosynthesis protein CobD</fullName>
    </submittedName>
</protein>